<feature type="compositionally biased region" description="Basic and acidic residues" evidence="1">
    <location>
        <begin position="60"/>
        <end position="76"/>
    </location>
</feature>
<reference evidence="2" key="1">
    <citation type="journal article" date="2020" name="Stud. Mycol.">
        <title>101 Dothideomycetes genomes: a test case for predicting lifestyles and emergence of pathogens.</title>
        <authorList>
            <person name="Haridas S."/>
            <person name="Albert R."/>
            <person name="Binder M."/>
            <person name="Bloem J."/>
            <person name="Labutti K."/>
            <person name="Salamov A."/>
            <person name="Andreopoulos B."/>
            <person name="Baker S."/>
            <person name="Barry K."/>
            <person name="Bills G."/>
            <person name="Bluhm B."/>
            <person name="Cannon C."/>
            <person name="Castanera R."/>
            <person name="Culley D."/>
            <person name="Daum C."/>
            <person name="Ezra D."/>
            <person name="Gonzalez J."/>
            <person name="Henrissat B."/>
            <person name="Kuo A."/>
            <person name="Liang C."/>
            <person name="Lipzen A."/>
            <person name="Lutzoni F."/>
            <person name="Magnuson J."/>
            <person name="Mondo S."/>
            <person name="Nolan M."/>
            <person name="Ohm R."/>
            <person name="Pangilinan J."/>
            <person name="Park H.-J."/>
            <person name="Ramirez L."/>
            <person name="Alfaro M."/>
            <person name="Sun H."/>
            <person name="Tritt A."/>
            <person name="Yoshinaga Y."/>
            <person name="Zwiers L.-H."/>
            <person name="Turgeon B."/>
            <person name="Goodwin S."/>
            <person name="Spatafora J."/>
            <person name="Crous P."/>
            <person name="Grigoriev I."/>
        </authorList>
    </citation>
    <scope>NUCLEOTIDE SEQUENCE</scope>
    <source>
        <strain evidence="2">SCOH1-5</strain>
    </source>
</reference>
<organism evidence="2 3">
    <name type="scientific">Cercospora zeae-maydis SCOH1-5</name>
    <dbReference type="NCBI Taxonomy" id="717836"/>
    <lineage>
        <taxon>Eukaryota</taxon>
        <taxon>Fungi</taxon>
        <taxon>Dikarya</taxon>
        <taxon>Ascomycota</taxon>
        <taxon>Pezizomycotina</taxon>
        <taxon>Dothideomycetes</taxon>
        <taxon>Dothideomycetidae</taxon>
        <taxon>Mycosphaerellales</taxon>
        <taxon>Mycosphaerellaceae</taxon>
        <taxon>Cercospora</taxon>
    </lineage>
</organism>
<gene>
    <name evidence="2" type="ORF">CERZMDRAFT_103284</name>
</gene>
<sequence>MRCGSWRQCPIRPNELGVELSGNEPVSGAGQRPELQHYAGSEASLQRASTILKPHKPRPKHETPTRPDLDHEHHEAAALQGAHAVARISPVTRSPVAAHMTQMLGVRQQRQLQVPAASLQDHVIPMPDLPCVDELVMTAPDHFVNKRDPPPVMGDCNHDLIPTLGTHLGEADGNYEVFIEPLSPRGCIIPCGKPRHSRPVRGLSCCT</sequence>
<evidence type="ECO:0000256" key="1">
    <source>
        <dbReference type="SAM" id="MobiDB-lite"/>
    </source>
</evidence>
<feature type="region of interest" description="Disordered" evidence="1">
    <location>
        <begin position="15"/>
        <end position="79"/>
    </location>
</feature>
<evidence type="ECO:0000313" key="2">
    <source>
        <dbReference type="EMBL" id="KAF2206521.1"/>
    </source>
</evidence>
<proteinExistence type="predicted"/>
<evidence type="ECO:0000313" key="3">
    <source>
        <dbReference type="Proteomes" id="UP000799539"/>
    </source>
</evidence>
<dbReference type="EMBL" id="ML992718">
    <property type="protein sequence ID" value="KAF2206521.1"/>
    <property type="molecule type" value="Genomic_DNA"/>
</dbReference>
<keyword evidence="3" id="KW-1185">Reference proteome</keyword>
<accession>A0A6A6F1W2</accession>
<name>A0A6A6F1W2_9PEZI</name>
<dbReference type="AlphaFoldDB" id="A0A6A6F1W2"/>
<protein>
    <submittedName>
        <fullName evidence="2">Uncharacterized protein</fullName>
    </submittedName>
</protein>
<dbReference type="Proteomes" id="UP000799539">
    <property type="component" value="Unassembled WGS sequence"/>
</dbReference>